<gene>
    <name evidence="2" type="ORF">SCF082_LOCUS50035</name>
</gene>
<reference evidence="2 3" key="1">
    <citation type="submission" date="2024-02" db="EMBL/GenBank/DDBJ databases">
        <authorList>
            <person name="Chen Y."/>
            <person name="Shah S."/>
            <person name="Dougan E. K."/>
            <person name="Thang M."/>
            <person name="Chan C."/>
        </authorList>
    </citation>
    <scope>NUCLEOTIDE SEQUENCE [LARGE SCALE GENOMIC DNA]</scope>
</reference>
<comment type="caution">
    <text evidence="2">The sequence shown here is derived from an EMBL/GenBank/DDBJ whole genome shotgun (WGS) entry which is preliminary data.</text>
</comment>
<name>A0ABP0S567_9DINO</name>
<dbReference type="EMBL" id="CAXAMM010042907">
    <property type="protein sequence ID" value="CAK9107466.1"/>
    <property type="molecule type" value="Genomic_DNA"/>
</dbReference>
<dbReference type="Proteomes" id="UP001642464">
    <property type="component" value="Unassembled WGS sequence"/>
</dbReference>
<sequence length="596" mass="67697">MRDDWRLPNASRGMPFHWIGTTTFILRTDRRQPAPAMTTPPIGEATGEDQPMDQDPTTNAQEASQQDGTGTTGADSRGQTPESPPMAAETTRPPASSIGEEPEPPPSVIEQEIIAPVPEHQRALYHAPETRETFQQQRARVDRQETLSFYTPSTTGRIRYGPNREVFENRRSTTSPYNKPPAPDPETALLQATYEADMAKADATTLPPGWRLENGYLTLEDTRDEWIFKDDKLIRRHYLPRNHYFDPAEQDAGCPLPLHYLSKDRHTLGSDSLNQYDRWKQKKNTYRQQAWTGSTIFKIMPAYRHLARQIFYNVSNGHQSYKETETAEQAYNAQQPPRPKNMKARERVTRFGAVVHPLDPCLFMVYDYDAPEDQWLDQPDDNGNTVRQPPLLGLFGLHVDDILGCGNMDNASFQKFIKQMKQTFTFRTWEQDSDIEYCGAKIQRINQHHYELQHTSYLAKQKPISFKDTNNNANSDQPMTEKQRTMLRGLVGALQWPATQSSPHLQASVSQLAGLTSKATTSTLREANKCLRFAKQHSDVGLKFQRIGRPEDLTLIAYSDAAFASRHDLTSQGGQLILLVHHSVTTGQEGSYHIVD</sequence>
<feature type="compositionally biased region" description="Polar residues" evidence="1">
    <location>
        <begin position="55"/>
        <end position="81"/>
    </location>
</feature>
<feature type="region of interest" description="Disordered" evidence="1">
    <location>
        <begin position="27"/>
        <end position="106"/>
    </location>
</feature>
<keyword evidence="3" id="KW-1185">Reference proteome</keyword>
<evidence type="ECO:0000313" key="3">
    <source>
        <dbReference type="Proteomes" id="UP001642464"/>
    </source>
</evidence>
<organism evidence="2 3">
    <name type="scientific">Durusdinium trenchii</name>
    <dbReference type="NCBI Taxonomy" id="1381693"/>
    <lineage>
        <taxon>Eukaryota</taxon>
        <taxon>Sar</taxon>
        <taxon>Alveolata</taxon>
        <taxon>Dinophyceae</taxon>
        <taxon>Suessiales</taxon>
        <taxon>Symbiodiniaceae</taxon>
        <taxon>Durusdinium</taxon>
    </lineage>
</organism>
<protein>
    <submittedName>
        <fullName evidence="2">Copia protein</fullName>
    </submittedName>
</protein>
<evidence type="ECO:0000313" key="2">
    <source>
        <dbReference type="EMBL" id="CAK9107466.1"/>
    </source>
</evidence>
<evidence type="ECO:0000256" key="1">
    <source>
        <dbReference type="SAM" id="MobiDB-lite"/>
    </source>
</evidence>
<proteinExistence type="predicted"/>
<accession>A0ABP0S567</accession>